<reference evidence="4" key="1">
    <citation type="submission" date="2016-10" db="EMBL/GenBank/DDBJ databases">
        <authorList>
            <person name="Varghese N."/>
            <person name="Submissions S."/>
        </authorList>
    </citation>
    <scope>NUCLEOTIDE SEQUENCE [LARGE SCALE GENOMIC DNA]</scope>
    <source>
        <strain evidence="4">DSM 44209</strain>
    </source>
</reference>
<dbReference type="EMBL" id="FOIE01000001">
    <property type="protein sequence ID" value="SES85926.1"/>
    <property type="molecule type" value="Genomic_DNA"/>
</dbReference>
<feature type="domain" description="AB hydrolase-1" evidence="2">
    <location>
        <begin position="57"/>
        <end position="166"/>
    </location>
</feature>
<dbReference type="InterPro" id="IPR029058">
    <property type="entry name" value="AB_hydrolase_fold"/>
</dbReference>
<keyword evidence="1" id="KW-0732">Signal</keyword>
<dbReference type="GO" id="GO:0016787">
    <property type="term" value="F:hydrolase activity"/>
    <property type="evidence" value="ECO:0007669"/>
    <property type="project" value="UniProtKB-KW"/>
</dbReference>
<dbReference type="OrthoDB" id="7185741at2"/>
<dbReference type="PRINTS" id="PR00111">
    <property type="entry name" value="ABHYDROLASE"/>
</dbReference>
<keyword evidence="4" id="KW-1185">Reference proteome</keyword>
<evidence type="ECO:0000313" key="4">
    <source>
        <dbReference type="Proteomes" id="UP000198507"/>
    </source>
</evidence>
<evidence type="ECO:0000259" key="2">
    <source>
        <dbReference type="Pfam" id="PF00561"/>
    </source>
</evidence>
<dbReference type="AlphaFoldDB" id="A0A1H9ZW46"/>
<evidence type="ECO:0000313" key="3">
    <source>
        <dbReference type="EMBL" id="SES85926.1"/>
    </source>
</evidence>
<organism evidence="3 4">
    <name type="scientific">Geodermatophilus poikilotrophus</name>
    <dbReference type="NCBI Taxonomy" id="1333667"/>
    <lineage>
        <taxon>Bacteria</taxon>
        <taxon>Bacillati</taxon>
        <taxon>Actinomycetota</taxon>
        <taxon>Actinomycetes</taxon>
        <taxon>Geodermatophilales</taxon>
        <taxon>Geodermatophilaceae</taxon>
        <taxon>Geodermatophilus</taxon>
    </lineage>
</organism>
<proteinExistence type="predicted"/>
<dbReference type="Pfam" id="PF00561">
    <property type="entry name" value="Abhydrolase_1"/>
    <property type="match status" value="1"/>
</dbReference>
<keyword evidence="3" id="KW-0378">Hydrolase</keyword>
<dbReference type="SUPFAM" id="SSF53474">
    <property type="entry name" value="alpha/beta-Hydrolases"/>
    <property type="match status" value="1"/>
</dbReference>
<feature type="signal peptide" evidence="1">
    <location>
        <begin position="1"/>
        <end position="28"/>
    </location>
</feature>
<evidence type="ECO:0000256" key="1">
    <source>
        <dbReference type="SAM" id="SignalP"/>
    </source>
</evidence>
<sequence>MRGSHRRRPAVGLAVLASCGLVVTSCGAGGDPVPGEVEAEVGAPTGPQRVWCAGEGPAVVLVNGIGDDATSEQWIEVERPLTGSARVCRYDRPGTGASDAPRTAGRGADELDAELDAVVDHAAGGGPVVLVAHSFGGYLARVYADRHPERVDGLVFVDALDPSVGLLSGTGAPSLQEVEMAGERLDLRDVEQAARSVTALEDDPRLVVLMRGEGAGEPWTAGQEQLAALSGRSQTVVVPGAGHQIPSEAPEAVAAAVADVLRPTG</sequence>
<feature type="chain" id="PRO_5039346486" evidence="1">
    <location>
        <begin position="29"/>
        <end position="265"/>
    </location>
</feature>
<dbReference type="Gene3D" id="3.40.50.1820">
    <property type="entry name" value="alpha/beta hydrolase"/>
    <property type="match status" value="2"/>
</dbReference>
<name>A0A1H9ZW46_9ACTN</name>
<dbReference type="InterPro" id="IPR000073">
    <property type="entry name" value="AB_hydrolase_1"/>
</dbReference>
<dbReference type="PANTHER" id="PTHR43798:SF33">
    <property type="entry name" value="HYDROLASE, PUTATIVE (AFU_ORTHOLOGUE AFUA_2G14860)-RELATED"/>
    <property type="match status" value="1"/>
</dbReference>
<accession>A0A1H9ZW46</accession>
<dbReference type="InterPro" id="IPR050266">
    <property type="entry name" value="AB_hydrolase_sf"/>
</dbReference>
<gene>
    <name evidence="3" type="ORF">SAMN04488546_0804</name>
</gene>
<dbReference type="GO" id="GO:0016020">
    <property type="term" value="C:membrane"/>
    <property type="evidence" value="ECO:0007669"/>
    <property type="project" value="TreeGrafter"/>
</dbReference>
<dbReference type="Proteomes" id="UP000198507">
    <property type="component" value="Unassembled WGS sequence"/>
</dbReference>
<dbReference type="PROSITE" id="PS51257">
    <property type="entry name" value="PROKAR_LIPOPROTEIN"/>
    <property type="match status" value="1"/>
</dbReference>
<protein>
    <submittedName>
        <fullName evidence="3">Alpha/beta hydrolase fold</fullName>
    </submittedName>
</protein>
<dbReference type="PANTHER" id="PTHR43798">
    <property type="entry name" value="MONOACYLGLYCEROL LIPASE"/>
    <property type="match status" value="1"/>
</dbReference>